<sequence length="146" mass="16749">MGDRAYEEAPLAKVHRKTYIGRAQFYELSIFHDSLELLVCGGFFFGQDQIVLAYLGSSPSKWNHGEMESHDMYVSGPYSLCSTHRLLNDYAHRDANRLWGFPPSDKVYERFFPGCANILLEPQKPDRQESQHSSLCVEASIYLHSQ</sequence>
<reference evidence="1 2" key="1">
    <citation type="journal article" date="2018" name="G3 (Bethesda)">
        <title>Phylogenetic and Phylogenomic Definition of Rhizopus Species.</title>
        <authorList>
            <person name="Gryganskyi A.P."/>
            <person name="Golan J."/>
            <person name="Dolatabadi S."/>
            <person name="Mondo S."/>
            <person name="Robb S."/>
            <person name="Idnurm A."/>
            <person name="Muszewska A."/>
            <person name="Steczkiewicz K."/>
            <person name="Masonjones S."/>
            <person name="Liao H.L."/>
            <person name="Gajdeczka M.T."/>
            <person name="Anike F."/>
            <person name="Vuek A."/>
            <person name="Anishchenko I.M."/>
            <person name="Voigt K."/>
            <person name="de Hoog G.S."/>
            <person name="Smith M.E."/>
            <person name="Heitman J."/>
            <person name="Vilgalys R."/>
            <person name="Stajich J.E."/>
        </authorList>
    </citation>
    <scope>NUCLEOTIDE SEQUENCE [LARGE SCALE GENOMIC DNA]</scope>
    <source>
        <strain evidence="1 2">CBS 357.93</strain>
    </source>
</reference>
<accession>A0A367JIN3</accession>
<name>A0A367JIN3_RHIAZ</name>
<dbReference type="Proteomes" id="UP000252139">
    <property type="component" value="Unassembled WGS sequence"/>
</dbReference>
<evidence type="ECO:0000313" key="1">
    <source>
        <dbReference type="EMBL" id="RCH89804.1"/>
    </source>
</evidence>
<dbReference type="OrthoDB" id="2238225at2759"/>
<dbReference type="AlphaFoldDB" id="A0A367JIN3"/>
<keyword evidence="2" id="KW-1185">Reference proteome</keyword>
<comment type="caution">
    <text evidence="1">The sequence shown here is derived from an EMBL/GenBank/DDBJ whole genome shotgun (WGS) entry which is preliminary data.</text>
</comment>
<dbReference type="EMBL" id="PJQL01001225">
    <property type="protein sequence ID" value="RCH89804.1"/>
    <property type="molecule type" value="Genomic_DNA"/>
</dbReference>
<gene>
    <name evidence="1" type="ORF">CU097_011825</name>
</gene>
<protein>
    <submittedName>
        <fullName evidence="1">Uncharacterized protein</fullName>
    </submittedName>
</protein>
<organism evidence="1 2">
    <name type="scientific">Rhizopus azygosporus</name>
    <name type="common">Rhizopus microsporus var. azygosporus</name>
    <dbReference type="NCBI Taxonomy" id="86630"/>
    <lineage>
        <taxon>Eukaryota</taxon>
        <taxon>Fungi</taxon>
        <taxon>Fungi incertae sedis</taxon>
        <taxon>Mucoromycota</taxon>
        <taxon>Mucoromycotina</taxon>
        <taxon>Mucoromycetes</taxon>
        <taxon>Mucorales</taxon>
        <taxon>Mucorineae</taxon>
        <taxon>Rhizopodaceae</taxon>
        <taxon>Rhizopus</taxon>
    </lineage>
</organism>
<evidence type="ECO:0000313" key="2">
    <source>
        <dbReference type="Proteomes" id="UP000252139"/>
    </source>
</evidence>
<proteinExistence type="predicted"/>